<keyword evidence="2" id="KW-0560">Oxidoreductase</keyword>
<evidence type="ECO:0000313" key="3">
    <source>
        <dbReference type="EMBL" id="GAK46535.1"/>
    </source>
</evidence>
<dbReference type="Gene3D" id="3.40.50.720">
    <property type="entry name" value="NAD(P)-binding Rossmann-like Domain"/>
    <property type="match status" value="1"/>
</dbReference>
<protein>
    <submittedName>
        <fullName evidence="3">Short-chain dehydrogenase/reductase SDR</fullName>
    </submittedName>
</protein>
<dbReference type="SUPFAM" id="SSF51735">
    <property type="entry name" value="NAD(P)-binding Rossmann-fold domains"/>
    <property type="match status" value="1"/>
</dbReference>
<evidence type="ECO:0000256" key="2">
    <source>
        <dbReference type="ARBA" id="ARBA00023002"/>
    </source>
</evidence>
<dbReference type="PRINTS" id="PR00081">
    <property type="entry name" value="GDHRDH"/>
</dbReference>
<dbReference type="eggNOG" id="COG1028">
    <property type="taxonomic scope" value="Bacteria"/>
</dbReference>
<dbReference type="InterPro" id="IPR036291">
    <property type="entry name" value="NAD(P)-bd_dom_sf"/>
</dbReference>
<dbReference type="GO" id="GO:0016491">
    <property type="term" value="F:oxidoreductase activity"/>
    <property type="evidence" value="ECO:0007669"/>
    <property type="project" value="UniProtKB-KW"/>
</dbReference>
<sequence length="264" mass="27230">MGRLEGKRAIITGAGSGIGRASAVLFAREGAKIIAVDRMEEAVDETAAMVREAGGEISSVAADAGDEDAVKGIVEHCVSKFGGVDAVYANAGVSGGLVPIEEQTLEYWQEILRINLIGPFLAIKHVTPLMIKQGHGSIVCTASVAGLRANAGGLPYSASKAGVISLVQTTANALYGTNVRVNAICPGLIETGMTKPIFDGARARGKEDKIGQLNPLARYGHPEEIANMALFLASDEASYVNGQAIPVCGGLSSTHPFAASRPGT</sequence>
<dbReference type="FunFam" id="3.40.50.720:FF:000084">
    <property type="entry name" value="Short-chain dehydrogenase reductase"/>
    <property type="match status" value="1"/>
</dbReference>
<evidence type="ECO:0000313" key="4">
    <source>
        <dbReference type="Proteomes" id="UP000028702"/>
    </source>
</evidence>
<dbReference type="NCBIfam" id="NF005559">
    <property type="entry name" value="PRK07231.1"/>
    <property type="match status" value="1"/>
</dbReference>
<dbReference type="Pfam" id="PF13561">
    <property type="entry name" value="adh_short_C2"/>
    <property type="match status" value="1"/>
</dbReference>
<name>A0A081BER7_9HYPH</name>
<accession>A0A081BER7</accession>
<dbReference type="STRING" id="1333998.M2A_3034"/>
<dbReference type="AlphaFoldDB" id="A0A081BER7"/>
<dbReference type="PROSITE" id="PS00061">
    <property type="entry name" value="ADH_SHORT"/>
    <property type="match status" value="1"/>
</dbReference>
<dbReference type="EMBL" id="BBIO01000020">
    <property type="protein sequence ID" value="GAK46535.1"/>
    <property type="molecule type" value="Genomic_DNA"/>
</dbReference>
<comment type="caution">
    <text evidence="3">The sequence shown here is derived from an EMBL/GenBank/DDBJ whole genome shotgun (WGS) entry which is preliminary data.</text>
</comment>
<dbReference type="PANTHER" id="PTHR24321:SF8">
    <property type="entry name" value="ESTRADIOL 17-BETA-DEHYDROGENASE 8-RELATED"/>
    <property type="match status" value="1"/>
</dbReference>
<dbReference type="PRINTS" id="PR00080">
    <property type="entry name" value="SDRFAMILY"/>
</dbReference>
<reference evidence="3 4" key="1">
    <citation type="submission" date="2014-07" db="EMBL/GenBank/DDBJ databases">
        <title>Tepidicaulis marinum gen. nov., sp. nov., a novel marine bacterium denitrifying nitrate to nitrous oxide strictly under microaerobic conditions.</title>
        <authorList>
            <person name="Takeuchi M."/>
            <person name="Yamagishi T."/>
            <person name="Kamagata Y."/>
            <person name="Oshima K."/>
            <person name="Hattori M."/>
            <person name="Katayama T."/>
            <person name="Hanada S."/>
            <person name="Tamaki H."/>
            <person name="Marumo K."/>
            <person name="Maeda H."/>
            <person name="Nedachi M."/>
            <person name="Iwasaki W."/>
            <person name="Suwa Y."/>
            <person name="Sakata S."/>
        </authorList>
    </citation>
    <scope>NUCLEOTIDE SEQUENCE [LARGE SCALE GENOMIC DNA]</scope>
    <source>
        <strain evidence="3 4">MA2</strain>
    </source>
</reference>
<evidence type="ECO:0000256" key="1">
    <source>
        <dbReference type="ARBA" id="ARBA00006484"/>
    </source>
</evidence>
<organism evidence="3 4">
    <name type="scientific">Tepidicaulis marinus</name>
    <dbReference type="NCBI Taxonomy" id="1333998"/>
    <lineage>
        <taxon>Bacteria</taxon>
        <taxon>Pseudomonadati</taxon>
        <taxon>Pseudomonadota</taxon>
        <taxon>Alphaproteobacteria</taxon>
        <taxon>Hyphomicrobiales</taxon>
        <taxon>Parvibaculaceae</taxon>
        <taxon>Tepidicaulis</taxon>
    </lineage>
</organism>
<dbReference type="CDD" id="cd05233">
    <property type="entry name" value="SDR_c"/>
    <property type="match status" value="1"/>
</dbReference>
<gene>
    <name evidence="3" type="ORF">M2A_3034</name>
</gene>
<dbReference type="Proteomes" id="UP000028702">
    <property type="component" value="Unassembled WGS sequence"/>
</dbReference>
<dbReference type="PANTHER" id="PTHR24321">
    <property type="entry name" value="DEHYDROGENASES, SHORT CHAIN"/>
    <property type="match status" value="1"/>
</dbReference>
<keyword evidence="4" id="KW-1185">Reference proteome</keyword>
<dbReference type="InterPro" id="IPR002347">
    <property type="entry name" value="SDR_fam"/>
</dbReference>
<comment type="similarity">
    <text evidence="1">Belongs to the short-chain dehydrogenases/reductases (SDR) family.</text>
</comment>
<dbReference type="RefSeq" id="WP_045449220.1">
    <property type="nucleotide sequence ID" value="NZ_BBIO01000020.1"/>
</dbReference>
<dbReference type="InterPro" id="IPR020904">
    <property type="entry name" value="Sc_DH/Rdtase_CS"/>
</dbReference>
<proteinExistence type="inferred from homology"/>